<organism evidence="2 3">
    <name type="scientific">Diplogelasinospora grovesii</name>
    <dbReference type="NCBI Taxonomy" id="303347"/>
    <lineage>
        <taxon>Eukaryota</taxon>
        <taxon>Fungi</taxon>
        <taxon>Dikarya</taxon>
        <taxon>Ascomycota</taxon>
        <taxon>Pezizomycotina</taxon>
        <taxon>Sordariomycetes</taxon>
        <taxon>Sordariomycetidae</taxon>
        <taxon>Sordariales</taxon>
        <taxon>Diplogelasinosporaceae</taxon>
        <taxon>Diplogelasinospora</taxon>
    </lineage>
</organism>
<dbReference type="Proteomes" id="UP001303473">
    <property type="component" value="Unassembled WGS sequence"/>
</dbReference>
<protein>
    <recommendedName>
        <fullName evidence="1">2EXR domain-containing protein</fullName>
    </recommendedName>
</protein>
<accession>A0AAN6N2Z6</accession>
<proteinExistence type="predicted"/>
<keyword evidence="3" id="KW-1185">Reference proteome</keyword>
<sequence length="374" mass="43122">MASTFPRFPELPTELRLTIWRLCLPHRVAELDSPDEEDINGEAENCGGCWLTQTSKLNALPPVLTRVCRESRMVAMEHAGYLIDDEGIDVALRDVSPFGTSLADVTWVDKRRDVVHLNWWGWYDGPFNRHMDPIPLWLAAAARAQGASLRTSLLVCELNQGVWDDRREEMTNHDELVRDTTLLVCLRIVTIHAPLQPAAESGLFGLLGDERITLVDATDTARKEQYRAFWEQHGRRPDLNPYRFFTKWSRENEWAQDEAEALETHWLVSRWFKVRDSVADSATAWKKQPEHASEGTISAMDAMEVKEHWTPNREHPWVKDTRTALPKIRPMVMFRLCTTDCHGEREKWGWKNGVDFFDEGYAEQEPLIGYLIPG</sequence>
<dbReference type="AlphaFoldDB" id="A0AAN6N2Z6"/>
<evidence type="ECO:0000313" key="3">
    <source>
        <dbReference type="Proteomes" id="UP001303473"/>
    </source>
</evidence>
<gene>
    <name evidence="2" type="ORF">QBC46DRAFT_390935</name>
</gene>
<evidence type="ECO:0000313" key="2">
    <source>
        <dbReference type="EMBL" id="KAK3938094.1"/>
    </source>
</evidence>
<comment type="caution">
    <text evidence="2">The sequence shown here is derived from an EMBL/GenBank/DDBJ whole genome shotgun (WGS) entry which is preliminary data.</text>
</comment>
<dbReference type="PANTHER" id="PTHR35910:SF1">
    <property type="entry name" value="2EXR DOMAIN-CONTAINING PROTEIN"/>
    <property type="match status" value="1"/>
</dbReference>
<dbReference type="Pfam" id="PF20150">
    <property type="entry name" value="2EXR"/>
    <property type="match status" value="1"/>
</dbReference>
<feature type="domain" description="2EXR" evidence="1">
    <location>
        <begin position="5"/>
        <end position="114"/>
    </location>
</feature>
<dbReference type="InterPro" id="IPR045518">
    <property type="entry name" value="2EXR"/>
</dbReference>
<evidence type="ECO:0000259" key="1">
    <source>
        <dbReference type="Pfam" id="PF20150"/>
    </source>
</evidence>
<dbReference type="PANTHER" id="PTHR35910">
    <property type="entry name" value="2EXR DOMAIN-CONTAINING PROTEIN"/>
    <property type="match status" value="1"/>
</dbReference>
<reference evidence="3" key="1">
    <citation type="journal article" date="2023" name="Mol. Phylogenet. Evol.">
        <title>Genome-scale phylogeny and comparative genomics of the fungal order Sordariales.</title>
        <authorList>
            <person name="Hensen N."/>
            <person name="Bonometti L."/>
            <person name="Westerberg I."/>
            <person name="Brannstrom I.O."/>
            <person name="Guillou S."/>
            <person name="Cros-Aarteil S."/>
            <person name="Calhoun S."/>
            <person name="Haridas S."/>
            <person name="Kuo A."/>
            <person name="Mondo S."/>
            <person name="Pangilinan J."/>
            <person name="Riley R."/>
            <person name="LaButti K."/>
            <person name="Andreopoulos B."/>
            <person name="Lipzen A."/>
            <person name="Chen C."/>
            <person name="Yan M."/>
            <person name="Daum C."/>
            <person name="Ng V."/>
            <person name="Clum A."/>
            <person name="Steindorff A."/>
            <person name="Ohm R.A."/>
            <person name="Martin F."/>
            <person name="Silar P."/>
            <person name="Natvig D.O."/>
            <person name="Lalanne C."/>
            <person name="Gautier V."/>
            <person name="Ament-Velasquez S.L."/>
            <person name="Kruys A."/>
            <person name="Hutchinson M.I."/>
            <person name="Powell A.J."/>
            <person name="Barry K."/>
            <person name="Miller A.N."/>
            <person name="Grigoriev I.V."/>
            <person name="Debuchy R."/>
            <person name="Gladieux P."/>
            <person name="Hiltunen Thoren M."/>
            <person name="Johannesson H."/>
        </authorList>
    </citation>
    <scope>NUCLEOTIDE SEQUENCE [LARGE SCALE GENOMIC DNA]</scope>
    <source>
        <strain evidence="3">CBS 340.73</strain>
    </source>
</reference>
<name>A0AAN6N2Z6_9PEZI</name>
<dbReference type="EMBL" id="MU853837">
    <property type="protein sequence ID" value="KAK3938094.1"/>
    <property type="molecule type" value="Genomic_DNA"/>
</dbReference>